<accession>A0A0K2CMB2</accession>
<name>A0A0K2CMB2_9CAUD</name>
<dbReference type="RefSeq" id="YP_009207723.1">
    <property type="nucleotide sequence ID" value="NC_028897.1"/>
</dbReference>
<protein>
    <submittedName>
        <fullName evidence="1">Uncharacterized protein</fullName>
    </submittedName>
</protein>
<dbReference type="GeneID" id="26634247"/>
<keyword evidence="2" id="KW-1185">Reference proteome</keyword>
<dbReference type="EMBL" id="KT246486">
    <property type="protein sequence ID" value="ALA06786.1"/>
    <property type="molecule type" value="Genomic_DNA"/>
</dbReference>
<evidence type="ECO:0000313" key="2">
    <source>
        <dbReference type="Proteomes" id="UP000203217"/>
    </source>
</evidence>
<dbReference type="KEGG" id="vg:26634247"/>
<organism evidence="1 2">
    <name type="scientific">Mycobacterium phage Chadwick</name>
    <dbReference type="NCBI Taxonomy" id="1698366"/>
    <lineage>
        <taxon>Viruses</taxon>
        <taxon>Duplodnaviria</taxon>
        <taxon>Heunggongvirae</taxon>
        <taxon>Uroviricota</taxon>
        <taxon>Caudoviricetes</taxon>
        <taxon>Benedictvirus</taxon>
        <taxon>Benedictvirus chadwick</taxon>
    </lineage>
</organism>
<gene>
    <name evidence="1" type="ORF">SEA_CHADWICK_59</name>
</gene>
<sequence>MVASCPCGGSCGDASGPIGRSDRFGTYGLVGRVSFQAEFNAAFKRLLEEREGIGDISEIVTVEEDTYYGGYCETCRYEEQIVRVVYRDTNGAWHSTTIWGTLSSLINSLLKEWPS</sequence>
<dbReference type="OrthoDB" id="25583at10239"/>
<proteinExistence type="predicted"/>
<evidence type="ECO:0000313" key="1">
    <source>
        <dbReference type="EMBL" id="ALA06786.1"/>
    </source>
</evidence>
<dbReference type="Proteomes" id="UP000203217">
    <property type="component" value="Segment"/>
</dbReference>
<reference evidence="1 2" key="1">
    <citation type="submission" date="2015-07" db="EMBL/GenBank/DDBJ databases">
        <authorList>
            <person name="Black M."/>
            <person name="Gluste F."/>
            <person name="Kahn E."/>
            <person name="Kasera S."/>
            <person name="Browstead H."/>
            <person name="Browstone C.N."/>
            <person name="Yu S."/>
            <person name="Shaffer C.D."/>
            <person name="Hafer-Weston K.A."/>
            <person name="Elgin S.C.R."/>
            <person name="Miller E.S."/>
            <person name="Bradley K.W."/>
            <person name="Asai D.J."/>
            <person name="Bowman C.A."/>
            <person name="Russell D.A."/>
            <person name="Pope W.H."/>
            <person name="Jacobs-Sera D."/>
            <person name="Hendrix R.W."/>
            <person name="Hatfull G.F."/>
        </authorList>
    </citation>
    <scope>NUCLEOTIDE SEQUENCE [LARGE SCALE GENOMIC DNA]</scope>
</reference>